<dbReference type="GO" id="GO:0005634">
    <property type="term" value="C:nucleus"/>
    <property type="evidence" value="ECO:0007669"/>
    <property type="project" value="UniProtKB-UniRule"/>
</dbReference>
<dbReference type="GO" id="GO:0003677">
    <property type="term" value="F:DNA binding"/>
    <property type="evidence" value="ECO:0007669"/>
    <property type="project" value="UniProtKB-UniRule"/>
</dbReference>
<evidence type="ECO:0000313" key="5">
    <source>
        <dbReference type="Proteomes" id="UP000515908"/>
    </source>
</evidence>
<feature type="DNA-binding region" description="HMG box" evidence="1">
    <location>
        <begin position="151"/>
        <end position="206"/>
    </location>
</feature>
<name>A0A7G2CP26_9TRYP</name>
<sequence length="206" mass="23484">MQCSCGKKVRYCPCCGEPLEPTFAVGRKVTSAEDKPASSSLPLWAEKLPREELSGFQIFVHLNGNDSSPQDKQYFACRWLQTPIAERETYEEKARLWEKLRRKEKCHPAPFPHVSAVTEKEDRNATLPPPASTDTEPSVPPSHRKDKAAKRRRPSNSFDLFRQQTKGQFSCVSECGAAWRKMSAEEKAPFDQQAAFMRTESYKQKN</sequence>
<dbReference type="InterPro" id="IPR009071">
    <property type="entry name" value="HMG_box_dom"/>
</dbReference>
<keyword evidence="1" id="KW-0238">DNA-binding</keyword>
<feature type="domain" description="HMG box" evidence="3">
    <location>
        <begin position="151"/>
        <end position="206"/>
    </location>
</feature>
<dbReference type="EMBL" id="LR877163">
    <property type="protein sequence ID" value="CAD2221109.1"/>
    <property type="molecule type" value="Genomic_DNA"/>
</dbReference>
<proteinExistence type="predicted"/>
<feature type="region of interest" description="Disordered" evidence="2">
    <location>
        <begin position="109"/>
        <end position="169"/>
    </location>
</feature>
<dbReference type="VEuPathDB" id="TriTrypDB:ADEAN_000864000"/>
<gene>
    <name evidence="4" type="ORF">ADEAN_000864000</name>
</gene>
<dbReference type="Proteomes" id="UP000515908">
    <property type="component" value="Chromosome 19"/>
</dbReference>
<protein>
    <recommendedName>
        <fullName evidence="3">HMG box domain-containing protein</fullName>
    </recommendedName>
</protein>
<evidence type="ECO:0000259" key="3">
    <source>
        <dbReference type="PROSITE" id="PS50118"/>
    </source>
</evidence>
<dbReference type="Gene3D" id="1.10.30.10">
    <property type="entry name" value="High mobility group box domain"/>
    <property type="match status" value="1"/>
</dbReference>
<evidence type="ECO:0000313" key="4">
    <source>
        <dbReference type="EMBL" id="CAD2221109.1"/>
    </source>
</evidence>
<evidence type="ECO:0000256" key="1">
    <source>
        <dbReference type="PROSITE-ProRule" id="PRU00267"/>
    </source>
</evidence>
<dbReference type="SUPFAM" id="SSF47095">
    <property type="entry name" value="HMG-box"/>
    <property type="match status" value="1"/>
</dbReference>
<evidence type="ECO:0000256" key="2">
    <source>
        <dbReference type="SAM" id="MobiDB-lite"/>
    </source>
</evidence>
<organism evidence="4 5">
    <name type="scientific">Angomonas deanei</name>
    <dbReference type="NCBI Taxonomy" id="59799"/>
    <lineage>
        <taxon>Eukaryota</taxon>
        <taxon>Discoba</taxon>
        <taxon>Euglenozoa</taxon>
        <taxon>Kinetoplastea</taxon>
        <taxon>Metakinetoplastina</taxon>
        <taxon>Trypanosomatida</taxon>
        <taxon>Trypanosomatidae</taxon>
        <taxon>Strigomonadinae</taxon>
        <taxon>Angomonas</taxon>
    </lineage>
</organism>
<dbReference type="InterPro" id="IPR036910">
    <property type="entry name" value="HMG_box_dom_sf"/>
</dbReference>
<feature type="compositionally biased region" description="Basic residues" evidence="2">
    <location>
        <begin position="142"/>
        <end position="154"/>
    </location>
</feature>
<feature type="compositionally biased region" description="Polar residues" evidence="2">
    <location>
        <begin position="155"/>
        <end position="169"/>
    </location>
</feature>
<reference evidence="4 5" key="1">
    <citation type="submission" date="2020-08" db="EMBL/GenBank/DDBJ databases">
        <authorList>
            <person name="Newling K."/>
            <person name="Davey J."/>
            <person name="Forrester S."/>
        </authorList>
    </citation>
    <scope>NUCLEOTIDE SEQUENCE [LARGE SCALE GENOMIC DNA]</scope>
    <source>
        <strain evidence="5">Crithidia deanei Carvalho (ATCC PRA-265)</strain>
    </source>
</reference>
<keyword evidence="1" id="KW-0539">Nucleus</keyword>
<dbReference type="PROSITE" id="PS50118">
    <property type="entry name" value="HMG_BOX_2"/>
    <property type="match status" value="1"/>
</dbReference>
<keyword evidence="5" id="KW-1185">Reference proteome</keyword>
<accession>A0A7G2CP26</accession>
<dbReference type="AlphaFoldDB" id="A0A7G2CP26"/>